<dbReference type="Gramene" id="evm.model.07.913">
    <property type="protein sequence ID" value="cds.evm.model.07.913"/>
    <property type="gene ID" value="evm.TU.07.913"/>
</dbReference>
<dbReference type="Proteomes" id="UP000596661">
    <property type="component" value="Chromosome 7"/>
</dbReference>
<accession>A0A803Q702</accession>
<dbReference type="EnsemblPlants" id="evm.model.07.913">
    <property type="protein sequence ID" value="cds.evm.model.07.913"/>
    <property type="gene ID" value="evm.TU.07.913"/>
</dbReference>
<evidence type="ECO:0000313" key="1">
    <source>
        <dbReference type="EnsemblPlants" id="cds.evm.model.07.913"/>
    </source>
</evidence>
<keyword evidence="2" id="KW-1185">Reference proteome</keyword>
<reference evidence="1" key="2">
    <citation type="submission" date="2021-03" db="UniProtKB">
        <authorList>
            <consortium name="EnsemblPlants"/>
        </authorList>
    </citation>
    <scope>IDENTIFICATION</scope>
</reference>
<proteinExistence type="predicted"/>
<sequence length="320" mass="35348">METSWRESTFEQEPTIGLTTPREPIGLLYQVLLNTLMTPGLETLQGEMDLQLKMMEAVEDTDLKLEATRSGRDLRGLLTKNRSLEVGTSKGDPKWVIDSPTGMQTTTHVVNQEDEPLKDYIQRFLEATARIKSLSKNARVMIVAVVLKEISPLLSDLCLKEDNDLIPTKTFASALHHRQNIVRDTSAGGPITDEYVIPANKCAGVNTFVGASLYVADERSFADEPLPVAFVGEKWHRQYSTNSQFLAPGGIGERQSNLGEGVLHASQALADQHYDSLSQGIREQVISRPIDPVLHKLGGSTKLKKLVRSTSITPQTNLID</sequence>
<organism evidence="1 2">
    <name type="scientific">Cannabis sativa</name>
    <name type="common">Hemp</name>
    <name type="synonym">Marijuana</name>
    <dbReference type="NCBI Taxonomy" id="3483"/>
    <lineage>
        <taxon>Eukaryota</taxon>
        <taxon>Viridiplantae</taxon>
        <taxon>Streptophyta</taxon>
        <taxon>Embryophyta</taxon>
        <taxon>Tracheophyta</taxon>
        <taxon>Spermatophyta</taxon>
        <taxon>Magnoliopsida</taxon>
        <taxon>eudicotyledons</taxon>
        <taxon>Gunneridae</taxon>
        <taxon>Pentapetalae</taxon>
        <taxon>rosids</taxon>
        <taxon>fabids</taxon>
        <taxon>Rosales</taxon>
        <taxon>Cannabaceae</taxon>
        <taxon>Cannabis</taxon>
    </lineage>
</organism>
<reference evidence="1" key="1">
    <citation type="submission" date="2018-11" db="EMBL/GenBank/DDBJ databases">
        <authorList>
            <person name="Grassa J C."/>
        </authorList>
    </citation>
    <scope>NUCLEOTIDE SEQUENCE [LARGE SCALE GENOMIC DNA]</scope>
</reference>
<dbReference type="AlphaFoldDB" id="A0A803Q702"/>
<dbReference type="EMBL" id="UZAU01000650">
    <property type="status" value="NOT_ANNOTATED_CDS"/>
    <property type="molecule type" value="Genomic_DNA"/>
</dbReference>
<evidence type="ECO:0000313" key="2">
    <source>
        <dbReference type="Proteomes" id="UP000596661"/>
    </source>
</evidence>
<name>A0A803Q702_CANSA</name>
<protein>
    <submittedName>
        <fullName evidence="1">Uncharacterized protein</fullName>
    </submittedName>
</protein>